<name>A0A662DD09_UNCAE</name>
<dbReference type="InterPro" id="IPR007016">
    <property type="entry name" value="O-antigen_ligase-rel_domated"/>
</dbReference>
<evidence type="ECO:0000256" key="5">
    <source>
        <dbReference type="SAM" id="Phobius"/>
    </source>
</evidence>
<proteinExistence type="predicted"/>
<feature type="transmembrane region" description="Helical" evidence="5">
    <location>
        <begin position="55"/>
        <end position="78"/>
    </location>
</feature>
<feature type="transmembrane region" description="Helical" evidence="5">
    <location>
        <begin position="310"/>
        <end position="328"/>
    </location>
</feature>
<feature type="transmembrane region" description="Helical" evidence="5">
    <location>
        <begin position="273"/>
        <end position="298"/>
    </location>
</feature>
<sequence length="364" mass="40291">VGLPLGSAVGAFPFLLAGKISEKRPGIEKDLLFFLVNIFVLTSLFSILGSRSKLFVLGVVIQLFLMLYLVLLGAGYLLSKRGFLKKLVKVFILFSVFSGIYGTFLYFGRFEARARTLFTGENGLGTVMIPAIILTLACFTHTKGKKKLLAGFSLLIVLMGLLLSFSRGAWLGAGGGLLTYAICQKKDRLRVAALIAIVVLIFFAYPPLVYRFNLIFNPSYPSNQERIYILKATWQMIKDHPITGVGMGNYPLVYPEYKLAESRIQNASFAHNIFIQIWAEGGIGTLAAFVGLVFLTLIKGARMRGIDDSFLRLVKTVSLASFAGILIHNQVDCTIYSMHIGPLFFLLAGIIFYSHKFALPQKRD</sequence>
<feature type="transmembrane region" description="Helical" evidence="5">
    <location>
        <begin position="31"/>
        <end position="48"/>
    </location>
</feature>
<organism evidence="7 8">
    <name type="scientific">Aerophobetes bacterium</name>
    <dbReference type="NCBI Taxonomy" id="2030807"/>
    <lineage>
        <taxon>Bacteria</taxon>
        <taxon>Candidatus Aerophobota</taxon>
    </lineage>
</organism>
<evidence type="ECO:0000313" key="8">
    <source>
        <dbReference type="Proteomes" id="UP000280417"/>
    </source>
</evidence>
<feature type="domain" description="O-antigen ligase-related" evidence="6">
    <location>
        <begin position="153"/>
        <end position="290"/>
    </location>
</feature>
<dbReference type="EMBL" id="QMQA01000101">
    <property type="protein sequence ID" value="RLE13355.1"/>
    <property type="molecule type" value="Genomic_DNA"/>
</dbReference>
<feature type="transmembrane region" description="Helical" evidence="5">
    <location>
        <begin position="191"/>
        <end position="210"/>
    </location>
</feature>
<evidence type="ECO:0000313" key="7">
    <source>
        <dbReference type="EMBL" id="RLE13355.1"/>
    </source>
</evidence>
<keyword evidence="4 5" id="KW-0472">Membrane</keyword>
<evidence type="ECO:0000256" key="2">
    <source>
        <dbReference type="ARBA" id="ARBA00022692"/>
    </source>
</evidence>
<evidence type="ECO:0000259" key="6">
    <source>
        <dbReference type="Pfam" id="PF04932"/>
    </source>
</evidence>
<keyword evidence="2 5" id="KW-0812">Transmembrane</keyword>
<feature type="non-terminal residue" evidence="7">
    <location>
        <position position="1"/>
    </location>
</feature>
<feature type="transmembrane region" description="Helical" evidence="5">
    <location>
        <begin position="90"/>
        <end position="110"/>
    </location>
</feature>
<evidence type="ECO:0000256" key="4">
    <source>
        <dbReference type="ARBA" id="ARBA00023136"/>
    </source>
</evidence>
<protein>
    <recommendedName>
        <fullName evidence="6">O-antigen ligase-related domain-containing protein</fullName>
    </recommendedName>
</protein>
<dbReference type="Proteomes" id="UP000280417">
    <property type="component" value="Unassembled WGS sequence"/>
</dbReference>
<comment type="subcellular location">
    <subcellularLocation>
        <location evidence="1">Membrane</location>
        <topology evidence="1">Multi-pass membrane protein</topology>
    </subcellularLocation>
</comment>
<keyword evidence="3 5" id="KW-1133">Transmembrane helix</keyword>
<dbReference type="InterPro" id="IPR051533">
    <property type="entry name" value="WaaL-like"/>
</dbReference>
<evidence type="ECO:0000256" key="3">
    <source>
        <dbReference type="ARBA" id="ARBA00022989"/>
    </source>
</evidence>
<feature type="transmembrane region" description="Helical" evidence="5">
    <location>
        <begin position="334"/>
        <end position="353"/>
    </location>
</feature>
<evidence type="ECO:0000256" key="1">
    <source>
        <dbReference type="ARBA" id="ARBA00004141"/>
    </source>
</evidence>
<dbReference type="GO" id="GO:0016020">
    <property type="term" value="C:membrane"/>
    <property type="evidence" value="ECO:0007669"/>
    <property type="project" value="UniProtKB-SubCell"/>
</dbReference>
<feature type="transmembrane region" description="Helical" evidence="5">
    <location>
        <begin position="148"/>
        <end position="170"/>
    </location>
</feature>
<dbReference type="PANTHER" id="PTHR37422:SF13">
    <property type="entry name" value="LIPOPOLYSACCHARIDE BIOSYNTHESIS PROTEIN PA4999-RELATED"/>
    <property type="match status" value="1"/>
</dbReference>
<gene>
    <name evidence="7" type="ORF">DRJ04_04485</name>
</gene>
<dbReference type="PANTHER" id="PTHR37422">
    <property type="entry name" value="TEICHURONIC ACID BIOSYNTHESIS PROTEIN TUAE"/>
    <property type="match status" value="1"/>
</dbReference>
<feature type="transmembrane region" description="Helical" evidence="5">
    <location>
        <begin position="122"/>
        <end position="142"/>
    </location>
</feature>
<dbReference type="Pfam" id="PF04932">
    <property type="entry name" value="Wzy_C"/>
    <property type="match status" value="1"/>
</dbReference>
<accession>A0A662DD09</accession>
<reference evidence="7 8" key="1">
    <citation type="submission" date="2018-06" db="EMBL/GenBank/DDBJ databases">
        <title>Extensive metabolic versatility and redundancy in microbially diverse, dynamic hydrothermal sediments.</title>
        <authorList>
            <person name="Dombrowski N."/>
            <person name="Teske A."/>
            <person name="Baker B.J."/>
        </authorList>
    </citation>
    <scope>NUCLEOTIDE SEQUENCE [LARGE SCALE GENOMIC DNA]</scope>
    <source>
        <strain evidence="7">B3_G15</strain>
    </source>
</reference>
<comment type="caution">
    <text evidence="7">The sequence shown here is derived from an EMBL/GenBank/DDBJ whole genome shotgun (WGS) entry which is preliminary data.</text>
</comment>
<dbReference type="AlphaFoldDB" id="A0A662DD09"/>